<evidence type="ECO:0000313" key="2">
    <source>
        <dbReference type="Proteomes" id="UP000606115"/>
    </source>
</evidence>
<dbReference type="SUPFAM" id="SSF55399">
    <property type="entry name" value="Subtilisin inhibitor"/>
    <property type="match status" value="1"/>
</dbReference>
<reference evidence="2" key="1">
    <citation type="journal article" date="2019" name="Int. J. Syst. Evol. Microbiol.">
        <title>The Global Catalogue of Microorganisms (GCM) 10K type strain sequencing project: providing services to taxonomists for standard genome sequencing and annotation.</title>
        <authorList>
            <consortium name="The Broad Institute Genomics Platform"/>
            <consortium name="The Broad Institute Genome Sequencing Center for Infectious Disease"/>
            <person name="Wu L."/>
            <person name="Ma J."/>
        </authorList>
    </citation>
    <scope>NUCLEOTIDE SEQUENCE [LARGE SCALE GENOMIC DNA]</scope>
    <source>
        <strain evidence="2">CGMCC 1.3685</strain>
    </source>
</reference>
<proteinExistence type="predicted"/>
<sequence length="159" mass="16666">MLAEHNELMGRLKDQLSTSALACLTPLLAGLLLAGCATSNPQSASAPASTSADLKISISFDGKSVDNEYHLQCRGARATESSTLPNANDACELLVKNPELLTSKPSAQQTCTEIYGGPVTAKVKGEIGDQPVQANFDRHNGCAISIWDSLAPLLGEGLR</sequence>
<gene>
    <name evidence="1" type="ORF">GCM10007173_26340</name>
</gene>
<dbReference type="Proteomes" id="UP000606115">
    <property type="component" value="Unassembled WGS sequence"/>
</dbReference>
<dbReference type="RefSeq" id="WP_188686179.1">
    <property type="nucleotide sequence ID" value="NZ_BMKX01000007.1"/>
</dbReference>
<dbReference type="EMBL" id="BMKX01000007">
    <property type="protein sequence ID" value="GGJ66224.1"/>
    <property type="molecule type" value="Genomic_DNA"/>
</dbReference>
<name>A0ABQ2DP08_9MICC</name>
<organism evidence="1 2">
    <name type="scientific">Glutamicibacter ardleyensis</name>
    <dbReference type="NCBI Taxonomy" id="225894"/>
    <lineage>
        <taxon>Bacteria</taxon>
        <taxon>Bacillati</taxon>
        <taxon>Actinomycetota</taxon>
        <taxon>Actinomycetes</taxon>
        <taxon>Micrococcales</taxon>
        <taxon>Micrococcaceae</taxon>
        <taxon>Glutamicibacter</taxon>
    </lineage>
</organism>
<evidence type="ECO:0008006" key="3">
    <source>
        <dbReference type="Google" id="ProtNLM"/>
    </source>
</evidence>
<accession>A0ABQ2DP08</accession>
<comment type="caution">
    <text evidence="1">The sequence shown here is derived from an EMBL/GenBank/DDBJ whole genome shotgun (WGS) entry which is preliminary data.</text>
</comment>
<protein>
    <recommendedName>
        <fullName evidence="3">Subtilisin inhibitor domain-containing protein</fullName>
    </recommendedName>
</protein>
<dbReference type="Gene3D" id="3.30.350.10">
    <property type="entry name" value="Subtilisin inhibitor-like"/>
    <property type="match status" value="1"/>
</dbReference>
<dbReference type="GeneID" id="303304979"/>
<keyword evidence="2" id="KW-1185">Reference proteome</keyword>
<dbReference type="InterPro" id="IPR036819">
    <property type="entry name" value="Subtilisin_inhibitor-like_sf"/>
</dbReference>
<evidence type="ECO:0000313" key="1">
    <source>
        <dbReference type="EMBL" id="GGJ66224.1"/>
    </source>
</evidence>